<sequence>MSSSEPLRTTPVWTSTPRHLPAAGALPPRRPKPRFGGRPLHWLTFPL</sequence>
<name>A0A1X6PJD6_PORUM</name>
<accession>A0A1X6PJD6</accession>
<proteinExistence type="predicted"/>
<evidence type="ECO:0000256" key="1">
    <source>
        <dbReference type="SAM" id="MobiDB-lite"/>
    </source>
</evidence>
<dbReference type="Proteomes" id="UP000218209">
    <property type="component" value="Unassembled WGS sequence"/>
</dbReference>
<reference evidence="2 3" key="1">
    <citation type="submission" date="2017-03" db="EMBL/GenBank/DDBJ databases">
        <title>WGS assembly of Porphyra umbilicalis.</title>
        <authorList>
            <person name="Brawley S.H."/>
            <person name="Blouin N.A."/>
            <person name="Ficko-Blean E."/>
            <person name="Wheeler G.L."/>
            <person name="Lohr M."/>
            <person name="Goodson H.V."/>
            <person name="Jenkins J.W."/>
            <person name="Blaby-Haas C.E."/>
            <person name="Helliwell K.E."/>
            <person name="Chan C."/>
            <person name="Marriage T."/>
            <person name="Bhattacharya D."/>
            <person name="Klein A.S."/>
            <person name="Badis Y."/>
            <person name="Brodie J."/>
            <person name="Cao Y."/>
            <person name="Collen J."/>
            <person name="Dittami S.M."/>
            <person name="Gachon C.M."/>
            <person name="Green B.R."/>
            <person name="Karpowicz S."/>
            <person name="Kim J.W."/>
            <person name="Kudahl U."/>
            <person name="Lin S."/>
            <person name="Michel G."/>
            <person name="Mittag M."/>
            <person name="Olson B.J."/>
            <person name="Pangilinan J."/>
            <person name="Peng Y."/>
            <person name="Qiu H."/>
            <person name="Shu S."/>
            <person name="Singer J.T."/>
            <person name="Smith A.G."/>
            <person name="Sprecher B.N."/>
            <person name="Wagner V."/>
            <person name="Wang W."/>
            <person name="Wang Z.-Y."/>
            <person name="Yan J."/>
            <person name="Yarish C."/>
            <person name="Zoeuner-Riek S."/>
            <person name="Zhuang Y."/>
            <person name="Zou Y."/>
            <person name="Lindquist E.A."/>
            <person name="Grimwood J."/>
            <person name="Barry K."/>
            <person name="Rokhsar D.S."/>
            <person name="Schmutz J."/>
            <person name="Stiller J.W."/>
            <person name="Grossman A.R."/>
            <person name="Prochnik S.E."/>
        </authorList>
    </citation>
    <scope>NUCLEOTIDE SEQUENCE [LARGE SCALE GENOMIC DNA]</scope>
    <source>
        <strain evidence="2">4086291</strain>
    </source>
</reference>
<dbReference type="AlphaFoldDB" id="A0A1X6PJD6"/>
<feature type="compositionally biased region" description="Polar residues" evidence="1">
    <location>
        <begin position="1"/>
        <end position="16"/>
    </location>
</feature>
<keyword evidence="3" id="KW-1185">Reference proteome</keyword>
<feature type="region of interest" description="Disordered" evidence="1">
    <location>
        <begin position="1"/>
        <end position="37"/>
    </location>
</feature>
<evidence type="ECO:0000313" key="3">
    <source>
        <dbReference type="Proteomes" id="UP000218209"/>
    </source>
</evidence>
<evidence type="ECO:0000313" key="2">
    <source>
        <dbReference type="EMBL" id="OSX80783.1"/>
    </source>
</evidence>
<feature type="compositionally biased region" description="Low complexity" evidence="1">
    <location>
        <begin position="17"/>
        <end position="27"/>
    </location>
</feature>
<organism evidence="2 3">
    <name type="scientific">Porphyra umbilicalis</name>
    <name type="common">Purple laver</name>
    <name type="synonym">Red alga</name>
    <dbReference type="NCBI Taxonomy" id="2786"/>
    <lineage>
        <taxon>Eukaryota</taxon>
        <taxon>Rhodophyta</taxon>
        <taxon>Bangiophyceae</taxon>
        <taxon>Bangiales</taxon>
        <taxon>Bangiaceae</taxon>
        <taxon>Porphyra</taxon>
    </lineage>
</organism>
<protein>
    <submittedName>
        <fullName evidence="2">Uncharacterized protein</fullName>
    </submittedName>
</protein>
<gene>
    <name evidence="2" type="ORF">BU14_0032s0041</name>
</gene>
<dbReference type="EMBL" id="KV918768">
    <property type="protein sequence ID" value="OSX80783.1"/>
    <property type="molecule type" value="Genomic_DNA"/>
</dbReference>